<keyword evidence="1" id="KW-0732">Signal</keyword>
<feature type="signal peptide" evidence="1">
    <location>
        <begin position="1"/>
        <end position="22"/>
    </location>
</feature>
<organism evidence="2 3">
    <name type="scientific">Perkinsus olseni</name>
    <name type="common">Perkinsus atlanticus</name>
    <dbReference type="NCBI Taxonomy" id="32597"/>
    <lineage>
        <taxon>Eukaryota</taxon>
        <taxon>Sar</taxon>
        <taxon>Alveolata</taxon>
        <taxon>Perkinsozoa</taxon>
        <taxon>Perkinsea</taxon>
        <taxon>Perkinsida</taxon>
        <taxon>Perkinsidae</taxon>
        <taxon>Perkinsus</taxon>
    </lineage>
</organism>
<evidence type="ECO:0000313" key="3">
    <source>
        <dbReference type="Proteomes" id="UP000553632"/>
    </source>
</evidence>
<comment type="caution">
    <text evidence="2">The sequence shown here is derived from an EMBL/GenBank/DDBJ whole genome shotgun (WGS) entry which is preliminary data.</text>
</comment>
<gene>
    <name evidence="2" type="ORF">FOZ63_013108</name>
</gene>
<feature type="non-terminal residue" evidence="2">
    <location>
        <position position="220"/>
    </location>
</feature>
<evidence type="ECO:0000256" key="1">
    <source>
        <dbReference type="SAM" id="SignalP"/>
    </source>
</evidence>
<dbReference type="PROSITE" id="PS51257">
    <property type="entry name" value="PROKAR_LIPOPROTEIN"/>
    <property type="match status" value="1"/>
</dbReference>
<accession>A0A7J6RA58</accession>
<protein>
    <submittedName>
        <fullName evidence="2">Uncharacterized protein</fullName>
    </submittedName>
</protein>
<feature type="chain" id="PRO_5029856282" evidence="1">
    <location>
        <begin position="23"/>
        <end position="220"/>
    </location>
</feature>
<sequence length="220" mass="23221">MFRTLFCGVGVIFAGMLQGCSEHAERDIPKARGRKKGSSLTSCDIYLGSTSPFTIATYEVSGDGEFHLTSATCGTKKTAAHVMGSTAASRPIHATDCDGLQIAEREQYAAGKGLDSLYEECDGHGEVGSPVKDNGSVEKDESAAKLKDGMMTYRTVSIYVKDLDDSNAGAYHVSGGAYSYSSGSYSSSAGPVVTFPNVHHLRPCVEAHRDRSDAVGGDVD</sequence>
<evidence type="ECO:0000313" key="2">
    <source>
        <dbReference type="EMBL" id="KAF4717427.1"/>
    </source>
</evidence>
<keyword evidence="3" id="KW-1185">Reference proteome</keyword>
<dbReference type="Proteomes" id="UP000553632">
    <property type="component" value="Unassembled WGS sequence"/>
</dbReference>
<proteinExistence type="predicted"/>
<dbReference type="AlphaFoldDB" id="A0A7J6RA58"/>
<name>A0A7J6RA58_PEROL</name>
<reference evidence="2 3" key="1">
    <citation type="submission" date="2020-04" db="EMBL/GenBank/DDBJ databases">
        <title>Perkinsus olseni comparative genomics.</title>
        <authorList>
            <person name="Bogema D.R."/>
        </authorList>
    </citation>
    <scope>NUCLEOTIDE SEQUENCE [LARGE SCALE GENOMIC DNA]</scope>
    <source>
        <strain evidence="2 3">ATCC PRA-207</strain>
    </source>
</reference>
<dbReference type="EMBL" id="JABANO010027097">
    <property type="protein sequence ID" value="KAF4717427.1"/>
    <property type="molecule type" value="Genomic_DNA"/>
</dbReference>